<feature type="transmembrane region" description="Helical" evidence="8">
    <location>
        <begin position="588"/>
        <end position="607"/>
    </location>
</feature>
<feature type="transmembrane region" description="Helical" evidence="8">
    <location>
        <begin position="648"/>
        <end position="668"/>
    </location>
</feature>
<evidence type="ECO:0000256" key="7">
    <source>
        <dbReference type="SAM" id="MobiDB-lite"/>
    </source>
</evidence>
<dbReference type="Gene3D" id="1.20.1640.10">
    <property type="entry name" value="Multidrug efflux transporter AcrB transmembrane domain"/>
    <property type="match status" value="2"/>
</dbReference>
<proteinExistence type="inferred from homology"/>
<evidence type="ECO:0000256" key="8">
    <source>
        <dbReference type="SAM" id="Phobius"/>
    </source>
</evidence>
<dbReference type="PROSITE" id="PS50156">
    <property type="entry name" value="SSD"/>
    <property type="match status" value="1"/>
</dbReference>
<evidence type="ECO:0000256" key="5">
    <source>
        <dbReference type="ARBA" id="ARBA00022989"/>
    </source>
</evidence>
<feature type="transmembrane region" description="Helical" evidence="8">
    <location>
        <begin position="700"/>
        <end position="717"/>
    </location>
</feature>
<feature type="transmembrane region" description="Helical" evidence="8">
    <location>
        <begin position="425"/>
        <end position="447"/>
    </location>
</feature>
<evidence type="ECO:0000256" key="6">
    <source>
        <dbReference type="ARBA" id="ARBA00023136"/>
    </source>
</evidence>
<comment type="caution">
    <text evidence="10">The sequence shown here is derived from an EMBL/GenBank/DDBJ whole genome shotgun (WGS) entry which is preliminary data.</text>
</comment>
<dbReference type="RefSeq" id="WP_113631434.1">
    <property type="nucleotide sequence ID" value="NZ_QHCV01000133.1"/>
</dbReference>
<gene>
    <name evidence="10" type="ORF">DLJ54_09345</name>
</gene>
<dbReference type="GO" id="GO:0005886">
    <property type="term" value="C:plasma membrane"/>
    <property type="evidence" value="ECO:0007669"/>
    <property type="project" value="UniProtKB-SubCell"/>
</dbReference>
<dbReference type="PANTHER" id="PTHR33406">
    <property type="entry name" value="MEMBRANE PROTEIN MJ1562-RELATED"/>
    <property type="match status" value="1"/>
</dbReference>
<feature type="region of interest" description="Disordered" evidence="7">
    <location>
        <begin position="779"/>
        <end position="799"/>
    </location>
</feature>
<keyword evidence="6 8" id="KW-0472">Membrane</keyword>
<feature type="transmembrane region" description="Helical" evidence="8">
    <location>
        <begin position="215"/>
        <end position="234"/>
    </location>
</feature>
<dbReference type="InterPro" id="IPR004869">
    <property type="entry name" value="MMPL_dom"/>
</dbReference>
<evidence type="ECO:0000313" key="11">
    <source>
        <dbReference type="Proteomes" id="UP000251577"/>
    </source>
</evidence>
<dbReference type="EMBL" id="QHCV01000133">
    <property type="protein sequence ID" value="RAV31255.1"/>
    <property type="molecule type" value="Genomic_DNA"/>
</dbReference>
<feature type="transmembrane region" description="Helical" evidence="8">
    <location>
        <begin position="269"/>
        <end position="287"/>
    </location>
</feature>
<name>A0A364V3N2_9CORY</name>
<evidence type="ECO:0000313" key="10">
    <source>
        <dbReference type="EMBL" id="RAV31255.1"/>
    </source>
</evidence>
<evidence type="ECO:0000256" key="4">
    <source>
        <dbReference type="ARBA" id="ARBA00022692"/>
    </source>
</evidence>
<keyword evidence="3" id="KW-1003">Cell membrane</keyword>
<dbReference type="AlphaFoldDB" id="A0A364V3N2"/>
<feature type="transmembrane region" description="Helical" evidence="8">
    <location>
        <begin position="334"/>
        <end position="356"/>
    </location>
</feature>
<evidence type="ECO:0000256" key="1">
    <source>
        <dbReference type="ARBA" id="ARBA00004651"/>
    </source>
</evidence>
<sequence>MASLLYRIGRSAYLHKWRFIAVWLLLILGVGGAAAAFYKQPADTFTIPGIESVETQDKIKEKFPNQSANQADSPSGKLVLRAPDGKKLTDPDVDAQVKALVGKLRDLSYLKEKDSIAPPPMAAEGLKQKLAPIKQAQGIPEQQIKADLAALSPLSQDQTTGTVQVTFDAPSNTQISDADRNDFSSVVEQNKGDLQVAWSGPAFQSTQPPNGSSELIGIAVAAIVLIITFGSFVAAGLPLLTAVVGVGIGIAGVFAATSLSDAIGSMTPTLASMIGLAVGIDYALFILSRFRSELIAHVGGEDLTPKELAPKLKAIPLRERAHLAGLAVGKAGSAVVFAGTTVLIALAALSIVNIPFLTAMALAAAATVFIAVLVAITLLPAIVGLIGTKVFTGRAPVVKAPDPENETPTMGLKWVRLVRKHPRKFVIATVLLMGLLAIPAASLRLAMPNDGSKEKGTPNRTAYEMVDESFGPGRNAPMVALVEYDDLGQDQRAQAVQAAVQTLQGVDGVQNAQVTATNGDQTKPGDVGTAAQILVTPKYGATDEKASETLQSLRDKSADFHNRTGASYAITGVSPTYEDISDRLSGVLLPYIGIVIVLAFLLLMLVFRSIWVPLLAALGFALSVAATFGVTVALWQQGFAGIISDPQPIISFLPIMLIGLVFGLAMDYQVFLVTRMREGWAHGKPAGNAVANGFKHGARVVTAAALIMISVFAAFMLNGEQFIMVMGFALATAVFFDAFIIRMTFIPAVMFLLGERAWKIPGWLNKILPTVDVEGESLQHKQADGSESAEPTGGPKHAL</sequence>
<dbReference type="InterPro" id="IPR050545">
    <property type="entry name" value="Mycobact_MmpL"/>
</dbReference>
<evidence type="ECO:0000256" key="2">
    <source>
        <dbReference type="ARBA" id="ARBA00010157"/>
    </source>
</evidence>
<feature type="transmembrane region" description="Helical" evidence="8">
    <location>
        <begin position="614"/>
        <end position="636"/>
    </location>
</feature>
<feature type="transmembrane region" description="Helical" evidence="8">
    <location>
        <begin position="362"/>
        <end position="386"/>
    </location>
</feature>
<dbReference type="InterPro" id="IPR000731">
    <property type="entry name" value="SSD"/>
</dbReference>
<evidence type="ECO:0000256" key="3">
    <source>
        <dbReference type="ARBA" id="ARBA00022475"/>
    </source>
</evidence>
<feature type="transmembrane region" description="Helical" evidence="8">
    <location>
        <begin position="723"/>
        <end position="753"/>
    </location>
</feature>
<feature type="transmembrane region" description="Helical" evidence="8">
    <location>
        <begin position="239"/>
        <end position="257"/>
    </location>
</feature>
<keyword evidence="4 8" id="KW-0812">Transmembrane</keyword>
<reference evidence="10 11" key="1">
    <citation type="journal article" date="2018" name="Syst. Appl. Microbiol.">
        <title>Corynebacterium heidelbergense sp. nov., isolated from the preen glands of Egyptian geese (Alopochen aegyptiacus).</title>
        <authorList>
            <person name="Braun M.S."/>
            <person name="Wang E."/>
            <person name="Zimmermann S."/>
            <person name="Wink M."/>
        </authorList>
    </citation>
    <scope>NUCLEOTIDE SEQUENCE [LARGE SCALE GENOMIC DNA]</scope>
    <source>
        <strain evidence="10 11">647</strain>
    </source>
</reference>
<keyword evidence="11" id="KW-1185">Reference proteome</keyword>
<comment type="similarity">
    <text evidence="2">Belongs to the resistance-nodulation-cell division (RND) (TC 2.A.6) family. MmpL subfamily.</text>
</comment>
<protein>
    <submittedName>
        <fullName evidence="10">MMPL family transporter</fullName>
    </submittedName>
</protein>
<keyword evidence="5 8" id="KW-1133">Transmembrane helix</keyword>
<dbReference type="SUPFAM" id="SSF82866">
    <property type="entry name" value="Multidrug efflux transporter AcrB transmembrane domain"/>
    <property type="match status" value="2"/>
</dbReference>
<accession>A0A364V3N2</accession>
<dbReference type="Proteomes" id="UP000251577">
    <property type="component" value="Unassembled WGS sequence"/>
</dbReference>
<evidence type="ECO:0000259" key="9">
    <source>
        <dbReference type="PROSITE" id="PS50156"/>
    </source>
</evidence>
<dbReference type="Pfam" id="PF03176">
    <property type="entry name" value="MMPL"/>
    <property type="match status" value="3"/>
</dbReference>
<dbReference type="PANTHER" id="PTHR33406:SF11">
    <property type="entry name" value="MEMBRANE PROTEIN SCO6666-RELATED"/>
    <property type="match status" value="1"/>
</dbReference>
<comment type="subcellular location">
    <subcellularLocation>
        <location evidence="1">Cell membrane</location>
        <topology evidence="1">Multi-pass membrane protein</topology>
    </subcellularLocation>
</comment>
<feature type="domain" description="SSD" evidence="9">
    <location>
        <begin position="235"/>
        <end position="385"/>
    </location>
</feature>
<organism evidence="10 11">
    <name type="scientific">Corynebacterium heidelbergense</name>
    <dbReference type="NCBI Taxonomy" id="2055947"/>
    <lineage>
        <taxon>Bacteria</taxon>
        <taxon>Bacillati</taxon>
        <taxon>Actinomycetota</taxon>
        <taxon>Actinomycetes</taxon>
        <taxon>Mycobacteriales</taxon>
        <taxon>Corynebacteriaceae</taxon>
        <taxon>Corynebacterium</taxon>
    </lineage>
</organism>